<gene>
    <name evidence="1" type="ORF">TVY486_1011260</name>
</gene>
<reference evidence="1" key="1">
    <citation type="journal article" date="2012" name="Proc. Natl. Acad. Sci. U.S.A.">
        <title>Antigenic diversity is generated by distinct evolutionary mechanisms in African trypanosome species.</title>
        <authorList>
            <person name="Jackson A.P."/>
            <person name="Berry A."/>
            <person name="Aslett M."/>
            <person name="Allison H.C."/>
            <person name="Burton P."/>
            <person name="Vavrova-Anderson J."/>
            <person name="Brown R."/>
            <person name="Browne H."/>
            <person name="Corton N."/>
            <person name="Hauser H."/>
            <person name="Gamble J."/>
            <person name="Gilderthorp R."/>
            <person name="Marcello L."/>
            <person name="McQuillan J."/>
            <person name="Otto T.D."/>
            <person name="Quail M.A."/>
            <person name="Sanders M.J."/>
            <person name="van Tonder A."/>
            <person name="Ginger M.L."/>
            <person name="Field M.C."/>
            <person name="Barry J.D."/>
            <person name="Hertz-Fowler C."/>
            <person name="Berriman M."/>
        </authorList>
    </citation>
    <scope>NUCLEOTIDE SEQUENCE</scope>
    <source>
        <strain evidence="1">Y486</strain>
    </source>
</reference>
<accession>G0U873</accession>
<organism evidence="1">
    <name type="scientific">Trypanosoma vivax (strain Y486)</name>
    <dbReference type="NCBI Taxonomy" id="1055687"/>
    <lineage>
        <taxon>Eukaryota</taxon>
        <taxon>Discoba</taxon>
        <taxon>Euglenozoa</taxon>
        <taxon>Kinetoplastea</taxon>
        <taxon>Metakinetoplastina</taxon>
        <taxon>Trypanosomatida</taxon>
        <taxon>Trypanosomatidae</taxon>
        <taxon>Trypanosoma</taxon>
        <taxon>Duttonella</taxon>
    </lineage>
</organism>
<sequence length="123" mass="13677">MFRVTLYAHSHTCIYIRAYIPELLQRISALQPPATNSVSQPPGRKIGMMLVTGTYVLCLRAIASGSRWSNARLLTVNGWKKVDYHYGGSSGKIRSKISPDKHGNEKWIEASLPSLPSVFSMRG</sequence>
<dbReference type="EMBL" id="HE573026">
    <property type="protein sequence ID" value="CCC52083.1"/>
    <property type="molecule type" value="Genomic_DNA"/>
</dbReference>
<evidence type="ECO:0000313" key="1">
    <source>
        <dbReference type="EMBL" id="CCC52083.1"/>
    </source>
</evidence>
<name>G0U873_TRYVY</name>
<protein>
    <submittedName>
        <fullName evidence="1">Uncharacterized protein</fullName>
    </submittedName>
</protein>
<dbReference type="AlphaFoldDB" id="G0U873"/>
<proteinExistence type="predicted"/>